<dbReference type="RefSeq" id="WP_013758408.1">
    <property type="nucleotide sequence ID" value="NC_015500.1"/>
</dbReference>
<dbReference type="Proteomes" id="UP000006546">
    <property type="component" value="Chromosome"/>
</dbReference>
<name>F4LM22_TREBD</name>
<dbReference type="SUPFAM" id="SSF109604">
    <property type="entry name" value="HD-domain/PDEase-like"/>
    <property type="match status" value="1"/>
</dbReference>
<organism evidence="1 2">
    <name type="scientific">Treponema brennaborense (strain DSM 12168 / CIP 105900 / DD5/3)</name>
    <dbReference type="NCBI Taxonomy" id="906968"/>
    <lineage>
        <taxon>Bacteria</taxon>
        <taxon>Pseudomonadati</taxon>
        <taxon>Spirochaetota</taxon>
        <taxon>Spirochaetia</taxon>
        <taxon>Spirochaetales</taxon>
        <taxon>Treponemataceae</taxon>
        <taxon>Treponema</taxon>
    </lineage>
</organism>
<evidence type="ECO:0000313" key="2">
    <source>
        <dbReference type="Proteomes" id="UP000006546"/>
    </source>
</evidence>
<accession>F4LM22</accession>
<dbReference type="EMBL" id="CP002696">
    <property type="protein sequence ID" value="AEE16701.1"/>
    <property type="molecule type" value="Genomic_DNA"/>
</dbReference>
<evidence type="ECO:0000313" key="1">
    <source>
        <dbReference type="EMBL" id="AEE16701.1"/>
    </source>
</evidence>
<protein>
    <submittedName>
        <fullName evidence="1">Metal-dependent phosphohydrolase HD sub domain protein</fullName>
    </submittedName>
</protein>
<dbReference type="Gene3D" id="1.10.3210.10">
    <property type="entry name" value="Hypothetical protein af1432"/>
    <property type="match status" value="1"/>
</dbReference>
<dbReference type="AlphaFoldDB" id="F4LM22"/>
<gene>
    <name evidence="1" type="ordered locus">Trebr_1274</name>
</gene>
<sequence>MTVKKGRTADSVTAVDAILEKMVRYTRILETKRFIQHGRTSVFSHSVSVAYFSLRIARFFRLRIDETSLIRGALFHDYFLYDWHNKTGRSRMHGFVHPEIALANARKTDCLNAIETDIIRNHMFPLTSKFPRTKEGFLVSCADKICSVIETCNLTGLLFSYAHVAADRAVPPYFFR</sequence>
<reference evidence="2" key="1">
    <citation type="submission" date="2011-04" db="EMBL/GenBank/DDBJ databases">
        <title>The complete genome of Treponema brennaborense DSM 12168.</title>
        <authorList>
            <person name="Lucas S."/>
            <person name="Han J."/>
            <person name="Lapidus A."/>
            <person name="Bruce D."/>
            <person name="Goodwin L."/>
            <person name="Pitluck S."/>
            <person name="Peters L."/>
            <person name="Kyrpides N."/>
            <person name="Mavromatis K."/>
            <person name="Ivanova N."/>
            <person name="Mikhailova N."/>
            <person name="Pagani I."/>
            <person name="Teshima H."/>
            <person name="Detter J.C."/>
            <person name="Tapia R."/>
            <person name="Han C."/>
            <person name="Land M."/>
            <person name="Hauser L."/>
            <person name="Markowitz V."/>
            <person name="Cheng J.-F."/>
            <person name="Hugenholtz P."/>
            <person name="Woyke T."/>
            <person name="Wu D."/>
            <person name="Gronow S."/>
            <person name="Wellnitz S."/>
            <person name="Brambilla E."/>
            <person name="Klenk H.-P."/>
            <person name="Eisen J.A."/>
        </authorList>
    </citation>
    <scope>NUCLEOTIDE SEQUENCE [LARGE SCALE GENOMIC DNA]</scope>
    <source>
        <strain evidence="2">DSM 12168 / CIP 105900 / DD5/3</strain>
    </source>
</reference>
<dbReference type="InterPro" id="IPR003607">
    <property type="entry name" value="HD/PDEase_dom"/>
</dbReference>
<dbReference type="CDD" id="cd00077">
    <property type="entry name" value="HDc"/>
    <property type="match status" value="1"/>
</dbReference>
<keyword evidence="2" id="KW-1185">Reference proteome</keyword>
<dbReference type="STRING" id="906968.Trebr_1274"/>
<dbReference type="HOGENOM" id="CLU_104072_1_2_12"/>
<dbReference type="eggNOG" id="COG1418">
    <property type="taxonomic scope" value="Bacteria"/>
</dbReference>
<dbReference type="KEGG" id="tbe:Trebr_1274"/>
<proteinExistence type="predicted"/>